<feature type="chain" id="PRO_5040538046" description="Carboxylic ester hydrolase" evidence="6">
    <location>
        <begin position="21"/>
        <end position="540"/>
    </location>
</feature>
<evidence type="ECO:0000256" key="2">
    <source>
        <dbReference type="ARBA" id="ARBA00022487"/>
    </source>
</evidence>
<keyword evidence="2" id="KW-0719">Serine esterase</keyword>
<dbReference type="PROSITE" id="PS00122">
    <property type="entry name" value="CARBOXYLESTERASE_B_1"/>
    <property type="match status" value="1"/>
</dbReference>
<dbReference type="InterPro" id="IPR019826">
    <property type="entry name" value="Carboxylesterase_B_AS"/>
</dbReference>
<keyword evidence="4" id="KW-1015">Disulfide bond</keyword>
<dbReference type="OrthoDB" id="19653at2759"/>
<evidence type="ECO:0000256" key="3">
    <source>
        <dbReference type="ARBA" id="ARBA00022801"/>
    </source>
</evidence>
<dbReference type="PANTHER" id="PTHR43142">
    <property type="entry name" value="CARBOXYLIC ESTER HYDROLASE"/>
    <property type="match status" value="1"/>
</dbReference>
<dbReference type="EMBL" id="OU893339">
    <property type="protein sequence ID" value="CAG9795463.1"/>
    <property type="molecule type" value="Genomic_DNA"/>
</dbReference>
<reference evidence="8" key="2">
    <citation type="submission" date="2022-10" db="EMBL/GenBank/DDBJ databases">
        <authorList>
            <consortium name="ENA_rothamsted_submissions"/>
            <consortium name="culmorum"/>
            <person name="King R."/>
        </authorList>
    </citation>
    <scope>NUCLEOTIDE SEQUENCE</scope>
</reference>
<accession>A0A9N9RFT8</accession>
<dbReference type="Gene3D" id="3.40.50.1820">
    <property type="entry name" value="alpha/beta hydrolase"/>
    <property type="match status" value="1"/>
</dbReference>
<dbReference type="Pfam" id="PF00135">
    <property type="entry name" value="COesterase"/>
    <property type="match status" value="1"/>
</dbReference>
<dbReference type="SUPFAM" id="SSF53474">
    <property type="entry name" value="alpha/beta-Hydrolases"/>
    <property type="match status" value="1"/>
</dbReference>
<feature type="domain" description="Carboxylesterase type B" evidence="7">
    <location>
        <begin position="22"/>
        <end position="516"/>
    </location>
</feature>
<dbReference type="GO" id="GO:0052689">
    <property type="term" value="F:carboxylic ester hydrolase activity"/>
    <property type="evidence" value="ECO:0007669"/>
    <property type="project" value="UniProtKB-KW"/>
</dbReference>
<feature type="signal peptide" evidence="6">
    <location>
        <begin position="1"/>
        <end position="20"/>
    </location>
</feature>
<evidence type="ECO:0000313" key="9">
    <source>
        <dbReference type="Proteomes" id="UP001153714"/>
    </source>
</evidence>
<comment type="similarity">
    <text evidence="1 6">Belongs to the type-B carboxylesterase/lipase family.</text>
</comment>
<proteinExistence type="inferred from homology"/>
<protein>
    <recommendedName>
        <fullName evidence="6">Carboxylic ester hydrolase</fullName>
        <ecNumber evidence="6">3.1.1.-</ecNumber>
    </recommendedName>
</protein>
<evidence type="ECO:0000259" key="7">
    <source>
        <dbReference type="Pfam" id="PF00135"/>
    </source>
</evidence>
<organism evidence="8 9">
    <name type="scientific">Diatraea saccharalis</name>
    <name type="common">sugarcane borer</name>
    <dbReference type="NCBI Taxonomy" id="40085"/>
    <lineage>
        <taxon>Eukaryota</taxon>
        <taxon>Metazoa</taxon>
        <taxon>Ecdysozoa</taxon>
        <taxon>Arthropoda</taxon>
        <taxon>Hexapoda</taxon>
        <taxon>Insecta</taxon>
        <taxon>Pterygota</taxon>
        <taxon>Neoptera</taxon>
        <taxon>Endopterygota</taxon>
        <taxon>Lepidoptera</taxon>
        <taxon>Glossata</taxon>
        <taxon>Ditrysia</taxon>
        <taxon>Pyraloidea</taxon>
        <taxon>Crambidae</taxon>
        <taxon>Crambinae</taxon>
        <taxon>Diatraea</taxon>
    </lineage>
</organism>
<keyword evidence="6" id="KW-0732">Signal</keyword>
<sequence>MLSNKWLVLWSLWAARLVRQPTPAVRVSGGWLRGTVAPAGTHVQYLGVPYATVPNRFQAPDPHLSWAGVFEATDEHIRCTQRLTTTTVSGREDCLTMNIYTPPKSSKTLRPVMVFIHGGGFRDGSGSPFIYGPEYLVKLDVILVTFNYRLEILGFLCLGIKEAPGNAGLKDQVAALKWVRRNIEAFGGDPENVTIFGESAGSASVMYHLLSPMSKSLFQRAIMQSGSAISPWSFQFEPLQTAILLAKGLGYETKDPNELYRIFMSKTGEELMRTRVHRNDGDIVLSENIFVPCVEKNVPGVDQFLDDTPYNLLVNGRFSKVPLIIGHNNAEGYMFVGKENDTTISKLSFYGAMPRDLKFPSEEEKIETAKKLKELYMGNEEISKNILKFSFFVGESSISYPTIMTTHMISKMSVQPIYSYKFSYDGWLNFVKKIFGYSGAPGATHADELFYIFKIKIPALVHEYVENEMIERMTSMWTNFAKYGDPTPQTASLAPTKWRPIDKEDPHLLLIDKHFTIAPLWDKDTILYWNDTYANYRRTS</sequence>
<dbReference type="AlphaFoldDB" id="A0A9N9RFT8"/>
<name>A0A9N9RFT8_9NEOP</name>
<evidence type="ECO:0000256" key="1">
    <source>
        <dbReference type="ARBA" id="ARBA00005964"/>
    </source>
</evidence>
<gene>
    <name evidence="8" type="ORF">DIATSA_LOCUS12726</name>
</gene>
<keyword evidence="5" id="KW-0325">Glycoprotein</keyword>
<reference evidence="8" key="1">
    <citation type="submission" date="2021-12" db="EMBL/GenBank/DDBJ databases">
        <authorList>
            <person name="King R."/>
        </authorList>
    </citation>
    <scope>NUCLEOTIDE SEQUENCE</scope>
</reference>
<evidence type="ECO:0000256" key="4">
    <source>
        <dbReference type="ARBA" id="ARBA00023157"/>
    </source>
</evidence>
<dbReference type="InterPro" id="IPR002018">
    <property type="entry name" value="CarbesteraseB"/>
</dbReference>
<evidence type="ECO:0000256" key="6">
    <source>
        <dbReference type="RuleBase" id="RU361235"/>
    </source>
</evidence>
<keyword evidence="3 6" id="KW-0378">Hydrolase</keyword>
<evidence type="ECO:0000313" key="8">
    <source>
        <dbReference type="EMBL" id="CAG9795463.1"/>
    </source>
</evidence>
<dbReference type="PANTHER" id="PTHR43142:SF1">
    <property type="entry name" value="CARBOXYLIC ESTER HYDROLASE"/>
    <property type="match status" value="1"/>
</dbReference>
<evidence type="ECO:0000256" key="5">
    <source>
        <dbReference type="ARBA" id="ARBA00023180"/>
    </source>
</evidence>
<dbReference type="InterPro" id="IPR029058">
    <property type="entry name" value="AB_hydrolase_fold"/>
</dbReference>
<dbReference type="EC" id="3.1.1.-" evidence="6"/>
<dbReference type="Proteomes" id="UP001153714">
    <property type="component" value="Chromosome 8"/>
</dbReference>
<keyword evidence="9" id="KW-1185">Reference proteome</keyword>